<evidence type="ECO:0000313" key="1">
    <source>
        <dbReference type="EMBL" id="JAC74055.1"/>
    </source>
</evidence>
<feature type="non-terminal residue" evidence="1">
    <location>
        <position position="1"/>
    </location>
</feature>
<accession>A0A061RTM8</accession>
<dbReference type="AlphaFoldDB" id="A0A061RTM8"/>
<name>A0A061RTM8_9CHLO</name>
<sequence>DETVFSSDRPQLRSFLSKLHDARKIFQYFSSCWQTAVKSSEFVSVGYVRYVDTCLLQQVTLEQHECR</sequence>
<protein>
    <submittedName>
        <fullName evidence="1">Uncharacterized protein</fullName>
    </submittedName>
</protein>
<feature type="non-terminal residue" evidence="1">
    <location>
        <position position="67"/>
    </location>
</feature>
<reference evidence="1" key="1">
    <citation type="submission" date="2014-05" db="EMBL/GenBank/DDBJ databases">
        <title>The transcriptome of the halophilic microalga Tetraselmis sp. GSL018 isolated from the Great Salt Lake, Utah.</title>
        <authorList>
            <person name="Jinkerson R.E."/>
            <person name="D'Adamo S."/>
            <person name="Posewitz M.C."/>
        </authorList>
    </citation>
    <scope>NUCLEOTIDE SEQUENCE</scope>
    <source>
        <strain evidence="1">GSL018</strain>
    </source>
</reference>
<gene>
    <name evidence="1" type="ORF">TSPGSL018_27028</name>
</gene>
<proteinExistence type="predicted"/>
<organism evidence="1">
    <name type="scientific">Tetraselmis sp. GSL018</name>
    <dbReference type="NCBI Taxonomy" id="582737"/>
    <lineage>
        <taxon>Eukaryota</taxon>
        <taxon>Viridiplantae</taxon>
        <taxon>Chlorophyta</taxon>
        <taxon>core chlorophytes</taxon>
        <taxon>Chlorodendrophyceae</taxon>
        <taxon>Chlorodendrales</taxon>
        <taxon>Chlorodendraceae</taxon>
        <taxon>Tetraselmis</taxon>
    </lineage>
</organism>
<dbReference type="EMBL" id="GBEZ01011757">
    <property type="protein sequence ID" value="JAC74055.1"/>
    <property type="molecule type" value="Transcribed_RNA"/>
</dbReference>